<proteinExistence type="predicted"/>
<reference evidence="1" key="1">
    <citation type="thesis" date="2020" institute="ProQuest LLC" country="789 East Eisenhower Parkway, Ann Arbor, MI, USA">
        <title>Comparative Genomics and Chromosome Evolution.</title>
        <authorList>
            <person name="Mudd A.B."/>
        </authorList>
    </citation>
    <scope>NUCLEOTIDE SEQUENCE</scope>
    <source>
        <strain evidence="1">237g6f4</strain>
        <tissue evidence="1">Blood</tissue>
    </source>
</reference>
<comment type="caution">
    <text evidence="1">The sequence shown here is derived from an EMBL/GenBank/DDBJ whole genome shotgun (WGS) entry which is preliminary data.</text>
</comment>
<protein>
    <submittedName>
        <fullName evidence="1">Uncharacterized protein</fullName>
    </submittedName>
</protein>
<evidence type="ECO:0000313" key="2">
    <source>
        <dbReference type="Proteomes" id="UP000824782"/>
    </source>
</evidence>
<accession>A0AAV6YNQ2</accession>
<sequence length="94" mass="10543">MSCSTDRAATAAQRENIMYGSAGAVLPERPMIITLFLSHYLQCRRPLWPRAASPFTEMWAPGLLWRERWRGMLFLPHFSVLGAGGKVQPGRGLV</sequence>
<dbReference type="EMBL" id="WNYA01017958">
    <property type="protein sequence ID" value="KAG8538872.1"/>
    <property type="molecule type" value="Genomic_DNA"/>
</dbReference>
<dbReference type="AlphaFoldDB" id="A0AAV6YNQ2"/>
<keyword evidence="2" id="KW-1185">Reference proteome</keyword>
<gene>
    <name evidence="1" type="ORF">GDO81_021868</name>
</gene>
<dbReference type="Proteomes" id="UP000824782">
    <property type="component" value="Unassembled WGS sequence"/>
</dbReference>
<organism evidence="1 2">
    <name type="scientific">Engystomops pustulosus</name>
    <name type="common">Tungara frog</name>
    <name type="synonym">Physalaemus pustulosus</name>
    <dbReference type="NCBI Taxonomy" id="76066"/>
    <lineage>
        <taxon>Eukaryota</taxon>
        <taxon>Metazoa</taxon>
        <taxon>Chordata</taxon>
        <taxon>Craniata</taxon>
        <taxon>Vertebrata</taxon>
        <taxon>Euteleostomi</taxon>
        <taxon>Amphibia</taxon>
        <taxon>Batrachia</taxon>
        <taxon>Anura</taxon>
        <taxon>Neobatrachia</taxon>
        <taxon>Hyloidea</taxon>
        <taxon>Leptodactylidae</taxon>
        <taxon>Leiuperinae</taxon>
        <taxon>Engystomops</taxon>
    </lineage>
</organism>
<evidence type="ECO:0000313" key="1">
    <source>
        <dbReference type="EMBL" id="KAG8538872.1"/>
    </source>
</evidence>
<name>A0AAV6YNQ2_ENGPU</name>